<keyword evidence="3" id="KW-1185">Reference proteome</keyword>
<proteinExistence type="predicted"/>
<feature type="signal peptide" evidence="1">
    <location>
        <begin position="1"/>
        <end position="18"/>
    </location>
</feature>
<dbReference type="Proteomes" id="UP000000768">
    <property type="component" value="Chromosome 6"/>
</dbReference>
<reference evidence="2 3" key="1">
    <citation type="journal article" date="2009" name="Nature">
        <title>The Sorghum bicolor genome and the diversification of grasses.</title>
        <authorList>
            <person name="Paterson A.H."/>
            <person name="Bowers J.E."/>
            <person name="Bruggmann R."/>
            <person name="Dubchak I."/>
            <person name="Grimwood J."/>
            <person name="Gundlach H."/>
            <person name="Haberer G."/>
            <person name="Hellsten U."/>
            <person name="Mitros T."/>
            <person name="Poliakov A."/>
            <person name="Schmutz J."/>
            <person name="Spannagl M."/>
            <person name="Tang H."/>
            <person name="Wang X."/>
            <person name="Wicker T."/>
            <person name="Bharti A.K."/>
            <person name="Chapman J."/>
            <person name="Feltus F.A."/>
            <person name="Gowik U."/>
            <person name="Grigoriev I.V."/>
            <person name="Lyons E."/>
            <person name="Maher C.A."/>
            <person name="Martis M."/>
            <person name="Narechania A."/>
            <person name="Otillar R.P."/>
            <person name="Penning B.W."/>
            <person name="Salamov A.A."/>
            <person name="Wang Y."/>
            <person name="Zhang L."/>
            <person name="Carpita N.C."/>
            <person name="Freeling M."/>
            <person name="Gingle A.R."/>
            <person name="Hash C.T."/>
            <person name="Keller B."/>
            <person name="Klein P."/>
            <person name="Kresovich S."/>
            <person name="McCann M.C."/>
            <person name="Ming R."/>
            <person name="Peterson D.G."/>
            <person name="Mehboob-ur-Rahman"/>
            <person name="Ware D."/>
            <person name="Westhoff P."/>
            <person name="Mayer K.F."/>
            <person name="Messing J."/>
            <person name="Rokhsar D.S."/>
        </authorList>
    </citation>
    <scope>NUCLEOTIDE SEQUENCE [LARGE SCALE GENOMIC DNA]</scope>
    <source>
        <strain evidence="3">cv. BTx623</strain>
    </source>
</reference>
<feature type="chain" id="PRO_5012893652" evidence="1">
    <location>
        <begin position="19"/>
        <end position="62"/>
    </location>
</feature>
<evidence type="ECO:0000256" key="1">
    <source>
        <dbReference type="SAM" id="SignalP"/>
    </source>
</evidence>
<gene>
    <name evidence="2" type="ORF">SORBI_3006G079350</name>
</gene>
<name>A0A1Z5RCY5_SORBI</name>
<evidence type="ECO:0000313" key="3">
    <source>
        <dbReference type="Proteomes" id="UP000000768"/>
    </source>
</evidence>
<evidence type="ECO:0000313" key="2">
    <source>
        <dbReference type="EMBL" id="OQU81577.1"/>
    </source>
</evidence>
<dbReference type="AlphaFoldDB" id="A0A1Z5RCY5"/>
<accession>A0A1Z5RCY5</accession>
<dbReference type="EMBL" id="CM000765">
    <property type="protein sequence ID" value="OQU81577.1"/>
    <property type="molecule type" value="Genomic_DNA"/>
</dbReference>
<protein>
    <submittedName>
        <fullName evidence="2">Uncharacterized protein</fullName>
    </submittedName>
</protein>
<dbReference type="InParanoid" id="A0A1Z5RCY5"/>
<sequence>MCIRWLLGCAGLLGAIFGRRPHLVSSLAPLLSRTSLFQAAKVYMAMVEADVGNHAHMRELDK</sequence>
<dbReference type="Gramene" id="OQU81577">
    <property type="protein sequence ID" value="OQU81577"/>
    <property type="gene ID" value="SORBI_3006G079350"/>
</dbReference>
<organism evidence="2 3">
    <name type="scientific">Sorghum bicolor</name>
    <name type="common">Sorghum</name>
    <name type="synonym">Sorghum vulgare</name>
    <dbReference type="NCBI Taxonomy" id="4558"/>
    <lineage>
        <taxon>Eukaryota</taxon>
        <taxon>Viridiplantae</taxon>
        <taxon>Streptophyta</taxon>
        <taxon>Embryophyta</taxon>
        <taxon>Tracheophyta</taxon>
        <taxon>Spermatophyta</taxon>
        <taxon>Magnoliopsida</taxon>
        <taxon>Liliopsida</taxon>
        <taxon>Poales</taxon>
        <taxon>Poaceae</taxon>
        <taxon>PACMAD clade</taxon>
        <taxon>Panicoideae</taxon>
        <taxon>Andropogonodae</taxon>
        <taxon>Andropogoneae</taxon>
        <taxon>Sorghinae</taxon>
        <taxon>Sorghum</taxon>
    </lineage>
</organism>
<reference evidence="3" key="2">
    <citation type="journal article" date="2018" name="Plant J.">
        <title>The Sorghum bicolor reference genome: improved assembly, gene annotations, a transcriptome atlas, and signatures of genome organization.</title>
        <authorList>
            <person name="McCormick R.F."/>
            <person name="Truong S.K."/>
            <person name="Sreedasyam A."/>
            <person name="Jenkins J."/>
            <person name="Shu S."/>
            <person name="Sims D."/>
            <person name="Kennedy M."/>
            <person name="Amirebrahimi M."/>
            <person name="Weers B.D."/>
            <person name="McKinley B."/>
            <person name="Mattison A."/>
            <person name="Morishige D.T."/>
            <person name="Grimwood J."/>
            <person name="Schmutz J."/>
            <person name="Mullet J.E."/>
        </authorList>
    </citation>
    <scope>NUCLEOTIDE SEQUENCE [LARGE SCALE GENOMIC DNA]</scope>
    <source>
        <strain evidence="3">cv. BTx623</strain>
    </source>
</reference>
<keyword evidence="1" id="KW-0732">Signal</keyword>